<proteinExistence type="predicted"/>
<dbReference type="Proteomes" id="UP000326924">
    <property type="component" value="Unassembled WGS sequence"/>
</dbReference>
<feature type="signal peptide" evidence="1">
    <location>
        <begin position="1"/>
        <end position="18"/>
    </location>
</feature>
<evidence type="ECO:0000313" key="2">
    <source>
        <dbReference type="EMBL" id="KAA8914528.1"/>
    </source>
</evidence>
<sequence length="74" mass="8265">MRPSILLLSSLLAAVVTAARVSQEQNYAYADRSADLLKRLAEPPRLSKRTPALMRRTRCEECALPVRYTATGMD</sequence>
<organism evidence="2 3">
    <name type="scientific">Sphaerosporella brunnea</name>
    <dbReference type="NCBI Taxonomy" id="1250544"/>
    <lineage>
        <taxon>Eukaryota</taxon>
        <taxon>Fungi</taxon>
        <taxon>Dikarya</taxon>
        <taxon>Ascomycota</taxon>
        <taxon>Pezizomycotina</taxon>
        <taxon>Pezizomycetes</taxon>
        <taxon>Pezizales</taxon>
        <taxon>Pyronemataceae</taxon>
        <taxon>Sphaerosporella</taxon>
    </lineage>
</organism>
<dbReference type="OrthoDB" id="5342725at2759"/>
<protein>
    <submittedName>
        <fullName evidence="2">Uncharacterized protein</fullName>
    </submittedName>
</protein>
<evidence type="ECO:0000256" key="1">
    <source>
        <dbReference type="SAM" id="SignalP"/>
    </source>
</evidence>
<dbReference type="EMBL" id="VXIS01000005">
    <property type="protein sequence ID" value="KAA8914528.1"/>
    <property type="molecule type" value="Genomic_DNA"/>
</dbReference>
<comment type="caution">
    <text evidence="2">The sequence shown here is derived from an EMBL/GenBank/DDBJ whole genome shotgun (WGS) entry which is preliminary data.</text>
</comment>
<dbReference type="AlphaFoldDB" id="A0A5J5FAL1"/>
<dbReference type="InParanoid" id="A0A5J5FAL1"/>
<evidence type="ECO:0000313" key="3">
    <source>
        <dbReference type="Proteomes" id="UP000326924"/>
    </source>
</evidence>
<keyword evidence="3" id="KW-1185">Reference proteome</keyword>
<keyword evidence="1" id="KW-0732">Signal</keyword>
<reference evidence="2 3" key="1">
    <citation type="submission" date="2019-09" db="EMBL/GenBank/DDBJ databases">
        <title>Draft genome of the ectomycorrhizal ascomycete Sphaerosporella brunnea.</title>
        <authorList>
            <consortium name="DOE Joint Genome Institute"/>
            <person name="Benucci G.M."/>
            <person name="Marozzi G."/>
            <person name="Antonielli L."/>
            <person name="Sanchez S."/>
            <person name="Marco P."/>
            <person name="Wang X."/>
            <person name="Falini L.B."/>
            <person name="Barry K."/>
            <person name="Haridas S."/>
            <person name="Lipzen A."/>
            <person name="Labutti K."/>
            <person name="Grigoriev I.V."/>
            <person name="Murat C."/>
            <person name="Martin F."/>
            <person name="Albertini E."/>
            <person name="Donnini D."/>
            <person name="Bonito G."/>
        </authorList>
    </citation>
    <scope>NUCLEOTIDE SEQUENCE [LARGE SCALE GENOMIC DNA]</scope>
    <source>
        <strain evidence="2 3">Sb_GMNB300</strain>
    </source>
</reference>
<feature type="chain" id="PRO_5023825544" evidence="1">
    <location>
        <begin position="19"/>
        <end position="74"/>
    </location>
</feature>
<name>A0A5J5FAL1_9PEZI</name>
<accession>A0A5J5FAL1</accession>
<gene>
    <name evidence="2" type="ORF">FN846DRAFT_926657</name>
</gene>